<feature type="transmembrane region" description="Helical" evidence="7">
    <location>
        <begin position="254"/>
        <end position="276"/>
    </location>
</feature>
<feature type="transmembrane region" description="Helical" evidence="7">
    <location>
        <begin position="542"/>
        <end position="559"/>
    </location>
</feature>
<dbReference type="PANTHER" id="PTHR16172:SF2">
    <property type="entry name" value="MAJOR FACILITATOR SUPERFAMILY DOMAIN-CONTAINING PROTEIN 6"/>
    <property type="match status" value="1"/>
</dbReference>
<feature type="region of interest" description="Disordered" evidence="6">
    <location>
        <begin position="387"/>
        <end position="418"/>
    </location>
</feature>
<dbReference type="PANTHER" id="PTHR16172">
    <property type="entry name" value="MAJOR FACILITATOR SUPERFAMILY DOMAIN-CONTAINING PROTEIN 6-LIKE"/>
    <property type="match status" value="1"/>
</dbReference>
<evidence type="ECO:0000259" key="8">
    <source>
        <dbReference type="PROSITE" id="PS50850"/>
    </source>
</evidence>
<keyword evidence="3 7" id="KW-0812">Transmembrane</keyword>
<accession>A0AAV2TTE4</accession>
<dbReference type="AlphaFoldDB" id="A0AAV2TTE4"/>
<feature type="transmembrane region" description="Helical" evidence="7">
    <location>
        <begin position="511"/>
        <end position="530"/>
    </location>
</feature>
<feature type="domain" description="Major facilitator superfamily (MFS) profile" evidence="8">
    <location>
        <begin position="476"/>
        <end position="724"/>
    </location>
</feature>
<gene>
    <name evidence="9" type="ORF">CDAUBV1_LOCUS15220</name>
</gene>
<feature type="compositionally biased region" description="Polar residues" evidence="6">
    <location>
        <begin position="675"/>
        <end position="686"/>
    </location>
</feature>
<proteinExistence type="inferred from homology"/>
<feature type="transmembrane region" description="Helical" evidence="7">
    <location>
        <begin position="571"/>
        <end position="594"/>
    </location>
</feature>
<name>A0AAV2TTE4_CALDB</name>
<evidence type="ECO:0000313" key="10">
    <source>
        <dbReference type="Proteomes" id="UP001497525"/>
    </source>
</evidence>
<feature type="region of interest" description="Disordered" evidence="6">
    <location>
        <begin position="1"/>
        <end position="20"/>
    </location>
</feature>
<dbReference type="InterPro" id="IPR036259">
    <property type="entry name" value="MFS_trans_sf"/>
</dbReference>
<evidence type="ECO:0000256" key="3">
    <source>
        <dbReference type="ARBA" id="ARBA00022692"/>
    </source>
</evidence>
<dbReference type="SUPFAM" id="SSF103473">
    <property type="entry name" value="MFS general substrate transporter"/>
    <property type="match status" value="2"/>
</dbReference>
<sequence>MKSNEFPTIDAGPNEGEEQKRHSIFMSRQSMMEWIRTYFNRSMLVYHLFYFFYYAAFGSLFPLISIYFKQLGMSAMQAGVLSGVRSFVECLATPFWSALAEKWKKGKAFLIGSLICAMAFTLSIGFVRPTPEGCLVRIPHEKVINRTADGHELLPLTVVEPYKAYQFIELKSVDMTRDLALKIKNKIGQSPLFLDTKKMREPPKDLLADASWGGERTSYRKISSYHDPLHYPPGTLVMPLYSTVVYSQTKINQIFVIVLLLVLFGEALSCPAVPLVDSLLGQKSESEQLNLYGRQQVFSSVGWSLAMFFIGIALDGSSNFPDYPCFSPGRRERNYMVCFATYSVFLAFSLFTSTQFSFRYEGGQESMYFKLVKDKMAKTLLGRTTKSRSKLVNEEEPETEDAEQMQTNGGITGQLPQPSNDEILEKQLGIKLQTGDTYKPEMSEPSVDTFQESYMTVAHLKITKWAQAMRQFAKPQLLVFLFVIWFIGLGAGQVFTFLFWHMQELGGSPTLFGIATVINHISEIVMNLFSKQIIEKIGHLKVLYLGLLANIARFLYVSWISNPWWILPFELLQGLTHAGVWVACCSYITQAFTPDLRSTTRGFLQVVHYGVGKGLGSIFGGLIIGTYGSANMFRAYGAASTVVLLFFLVLNYFMPIPEAEKEAEGTGDGGLDTSDAASYGQQTEAQSRPHVQFSAVNQVPEATHDYYAQYQQQQQAQQNYHQPY</sequence>
<feature type="transmembrane region" description="Helical" evidence="7">
    <location>
        <begin position="334"/>
        <end position="351"/>
    </location>
</feature>
<comment type="subcellular location">
    <subcellularLocation>
        <location evidence="1">Membrane</location>
        <topology evidence="1">Multi-pass membrane protein</topology>
    </subcellularLocation>
</comment>
<dbReference type="GO" id="GO:0016020">
    <property type="term" value="C:membrane"/>
    <property type="evidence" value="ECO:0007669"/>
    <property type="project" value="UniProtKB-SubCell"/>
</dbReference>
<dbReference type="GO" id="GO:0022857">
    <property type="term" value="F:transmembrane transporter activity"/>
    <property type="evidence" value="ECO:0007669"/>
    <property type="project" value="InterPro"/>
</dbReference>
<dbReference type="Gene3D" id="1.20.1250.20">
    <property type="entry name" value="MFS general substrate transporter like domains"/>
    <property type="match status" value="2"/>
</dbReference>
<feature type="transmembrane region" description="Helical" evidence="7">
    <location>
        <begin position="606"/>
        <end position="627"/>
    </location>
</feature>
<dbReference type="Pfam" id="PF12832">
    <property type="entry name" value="MFS_1_like"/>
    <property type="match status" value="1"/>
</dbReference>
<dbReference type="Proteomes" id="UP001497525">
    <property type="component" value="Unassembled WGS sequence"/>
</dbReference>
<feature type="transmembrane region" description="Helical" evidence="7">
    <location>
        <begin position="44"/>
        <end position="68"/>
    </location>
</feature>
<dbReference type="PROSITE" id="PS50850">
    <property type="entry name" value="MFS"/>
    <property type="match status" value="1"/>
</dbReference>
<feature type="transmembrane region" description="Helical" evidence="7">
    <location>
        <begin position="477"/>
        <end position="499"/>
    </location>
</feature>
<feature type="transmembrane region" description="Helical" evidence="7">
    <location>
        <begin position="108"/>
        <end position="127"/>
    </location>
</feature>
<evidence type="ECO:0000256" key="6">
    <source>
        <dbReference type="SAM" id="MobiDB-lite"/>
    </source>
</evidence>
<evidence type="ECO:0000256" key="1">
    <source>
        <dbReference type="ARBA" id="ARBA00004141"/>
    </source>
</evidence>
<evidence type="ECO:0000256" key="4">
    <source>
        <dbReference type="ARBA" id="ARBA00022989"/>
    </source>
</evidence>
<comment type="similarity">
    <text evidence="2">Belongs to the major facilitator superfamily. MFSD6 family.</text>
</comment>
<dbReference type="InterPro" id="IPR024989">
    <property type="entry name" value="MFS_assoc_dom"/>
</dbReference>
<evidence type="ECO:0000256" key="7">
    <source>
        <dbReference type="SAM" id="Phobius"/>
    </source>
</evidence>
<feature type="compositionally biased region" description="Acidic residues" evidence="6">
    <location>
        <begin position="394"/>
        <end position="403"/>
    </location>
</feature>
<dbReference type="InterPro" id="IPR020846">
    <property type="entry name" value="MFS_dom"/>
</dbReference>
<organism evidence="9 10">
    <name type="scientific">Calicophoron daubneyi</name>
    <name type="common">Rumen fluke</name>
    <name type="synonym">Paramphistomum daubneyi</name>
    <dbReference type="NCBI Taxonomy" id="300641"/>
    <lineage>
        <taxon>Eukaryota</taxon>
        <taxon>Metazoa</taxon>
        <taxon>Spiralia</taxon>
        <taxon>Lophotrochozoa</taxon>
        <taxon>Platyhelminthes</taxon>
        <taxon>Trematoda</taxon>
        <taxon>Digenea</taxon>
        <taxon>Plagiorchiida</taxon>
        <taxon>Pronocephalata</taxon>
        <taxon>Paramphistomoidea</taxon>
        <taxon>Paramphistomidae</taxon>
        <taxon>Calicophoron</taxon>
    </lineage>
</organism>
<evidence type="ECO:0000256" key="5">
    <source>
        <dbReference type="ARBA" id="ARBA00023136"/>
    </source>
</evidence>
<reference evidence="9" key="1">
    <citation type="submission" date="2024-06" db="EMBL/GenBank/DDBJ databases">
        <authorList>
            <person name="Liu X."/>
            <person name="Lenzi L."/>
            <person name="Haldenby T S."/>
            <person name="Uol C."/>
        </authorList>
    </citation>
    <scope>NUCLEOTIDE SEQUENCE</scope>
</reference>
<comment type="caution">
    <text evidence="9">The sequence shown here is derived from an EMBL/GenBank/DDBJ whole genome shotgun (WGS) entry which is preliminary data.</text>
</comment>
<protein>
    <recommendedName>
        <fullName evidence="8">Major facilitator superfamily (MFS) profile domain-containing protein</fullName>
    </recommendedName>
</protein>
<dbReference type="CDD" id="cd17335">
    <property type="entry name" value="MFS_MFSD6"/>
    <property type="match status" value="1"/>
</dbReference>
<feature type="compositionally biased region" description="Polar residues" evidence="6">
    <location>
        <begin position="404"/>
        <end position="418"/>
    </location>
</feature>
<evidence type="ECO:0000256" key="2">
    <source>
        <dbReference type="ARBA" id="ARBA00005241"/>
    </source>
</evidence>
<dbReference type="InterPro" id="IPR051717">
    <property type="entry name" value="MFS_MFSD6"/>
</dbReference>
<evidence type="ECO:0000313" key="9">
    <source>
        <dbReference type="EMBL" id="CAL5140050.1"/>
    </source>
</evidence>
<dbReference type="EMBL" id="CAXLJL010000689">
    <property type="protein sequence ID" value="CAL5140050.1"/>
    <property type="molecule type" value="Genomic_DNA"/>
</dbReference>
<keyword evidence="5 7" id="KW-0472">Membrane</keyword>
<keyword evidence="4 7" id="KW-1133">Transmembrane helix</keyword>
<feature type="transmembrane region" description="Helical" evidence="7">
    <location>
        <begin position="633"/>
        <end position="653"/>
    </location>
</feature>
<feature type="region of interest" description="Disordered" evidence="6">
    <location>
        <begin position="663"/>
        <end position="694"/>
    </location>
</feature>